<organism evidence="4 5">
    <name type="scientific">Microcystis aeruginosa PCC 9717</name>
    <dbReference type="NCBI Taxonomy" id="1160286"/>
    <lineage>
        <taxon>Bacteria</taxon>
        <taxon>Bacillati</taxon>
        <taxon>Cyanobacteriota</taxon>
        <taxon>Cyanophyceae</taxon>
        <taxon>Oscillatoriophycideae</taxon>
        <taxon>Chroococcales</taxon>
        <taxon>Microcystaceae</taxon>
        <taxon>Microcystis</taxon>
    </lineage>
</organism>
<dbReference type="GO" id="GO:0009307">
    <property type="term" value="P:DNA restriction-modification system"/>
    <property type="evidence" value="ECO:0007669"/>
    <property type="project" value="UniProtKB-KW"/>
</dbReference>
<evidence type="ECO:0000313" key="5">
    <source>
        <dbReference type="Proteomes" id="UP000003172"/>
    </source>
</evidence>
<protein>
    <recommendedName>
        <fullName evidence="3">N6 adenine-specific DNA methyltransferase N-terminal domain-containing protein</fullName>
    </recommendedName>
</protein>
<dbReference type="HOGENOM" id="CLU_1341997_0_0_3"/>
<feature type="domain" description="N6 adenine-specific DNA methyltransferase N-terminal" evidence="3">
    <location>
        <begin position="17"/>
        <end position="144"/>
    </location>
</feature>
<dbReference type="InterPro" id="IPR038333">
    <property type="entry name" value="T1MK-like_N_sf"/>
</dbReference>
<proteinExistence type="inferred from homology"/>
<dbReference type="SUPFAM" id="SSF53335">
    <property type="entry name" value="S-adenosyl-L-methionine-dependent methyltransferases"/>
    <property type="match status" value="1"/>
</dbReference>
<accession>I4FTB7</accession>
<dbReference type="AlphaFoldDB" id="I4FTB7"/>
<evidence type="ECO:0000256" key="1">
    <source>
        <dbReference type="ARBA" id="ARBA00006594"/>
    </source>
</evidence>
<evidence type="ECO:0000256" key="2">
    <source>
        <dbReference type="ARBA" id="ARBA00022747"/>
    </source>
</evidence>
<dbReference type="InterPro" id="IPR022749">
    <property type="entry name" value="D12N6_MeTrfase_N"/>
</dbReference>
<keyword evidence="2" id="KW-0680">Restriction system</keyword>
<dbReference type="Proteomes" id="UP000003172">
    <property type="component" value="Unassembled WGS sequence"/>
</dbReference>
<evidence type="ECO:0000313" key="4">
    <source>
        <dbReference type="EMBL" id="CCH98892.1"/>
    </source>
</evidence>
<sequence>MRKKSLKALSNKVFRFIQQALDKLWTTFWNNGISNPLSVIEQISYLLFIKRLDDLELAKERKAQRLGEKLENTTFTASQQHIRWSHFKNIDDAETMLQIVRDEAFPFIKDLGQFCKGSTYAKHMKNAVFLIASPALLATVIEQIEKIPMGDRDTKGDLYLKCRMNAPATFFEKILSFAGDEIRPEYQPRSIGLIPPSVGKLCYT</sequence>
<dbReference type="Gene3D" id="1.20.1260.30">
    <property type="match status" value="1"/>
</dbReference>
<comment type="caution">
    <text evidence="4">The sequence shown here is derived from an EMBL/GenBank/DDBJ whole genome shotgun (WGS) entry which is preliminary data.</text>
</comment>
<name>I4FTB7_MICAE</name>
<evidence type="ECO:0000259" key="3">
    <source>
        <dbReference type="Pfam" id="PF12161"/>
    </source>
</evidence>
<gene>
    <name evidence="4" type="ORF">MICAB_5520002</name>
</gene>
<reference evidence="4 5" key="1">
    <citation type="submission" date="2012-04" db="EMBL/GenBank/DDBJ databases">
        <authorList>
            <person name="Genoscope - CEA"/>
        </authorList>
    </citation>
    <scope>NUCLEOTIDE SEQUENCE [LARGE SCALE GENOMIC DNA]</scope>
    <source>
        <strain evidence="4 5">9717</strain>
    </source>
</reference>
<dbReference type="InterPro" id="IPR029063">
    <property type="entry name" value="SAM-dependent_MTases_sf"/>
</dbReference>
<comment type="similarity">
    <text evidence="1">Belongs to the N(4)/N(6)-methyltransferase family.</text>
</comment>
<dbReference type="Pfam" id="PF12161">
    <property type="entry name" value="HsdM_N"/>
    <property type="match status" value="1"/>
</dbReference>
<dbReference type="EMBL" id="CAII01000504">
    <property type="protein sequence ID" value="CCH98892.1"/>
    <property type="molecule type" value="Genomic_DNA"/>
</dbReference>